<name>A0A1M5ZY57_9RHOB</name>
<accession>A0A1M5ZY57</accession>
<feature type="transmembrane region" description="Helical" evidence="5">
    <location>
        <begin position="47"/>
        <end position="71"/>
    </location>
</feature>
<keyword evidence="3 5" id="KW-1133">Transmembrane helix</keyword>
<dbReference type="AlphaFoldDB" id="A0A1M5ZY57"/>
<feature type="transmembrane region" description="Helical" evidence="5">
    <location>
        <begin position="193"/>
        <end position="212"/>
    </location>
</feature>
<organism evidence="7 8">
    <name type="scientific">Wenxinia saemankumensis</name>
    <dbReference type="NCBI Taxonomy" id="1447782"/>
    <lineage>
        <taxon>Bacteria</taxon>
        <taxon>Pseudomonadati</taxon>
        <taxon>Pseudomonadota</taxon>
        <taxon>Alphaproteobacteria</taxon>
        <taxon>Rhodobacterales</taxon>
        <taxon>Roseobacteraceae</taxon>
        <taxon>Wenxinia</taxon>
    </lineage>
</organism>
<feature type="domain" description="Sodium/calcium exchanger membrane region" evidence="6">
    <location>
        <begin position="200"/>
        <end position="334"/>
    </location>
</feature>
<dbReference type="EMBL" id="FQYO01000001">
    <property type="protein sequence ID" value="SHI29217.1"/>
    <property type="molecule type" value="Genomic_DNA"/>
</dbReference>
<dbReference type="GO" id="GO:0055085">
    <property type="term" value="P:transmembrane transport"/>
    <property type="evidence" value="ECO:0007669"/>
    <property type="project" value="InterPro"/>
</dbReference>
<feature type="transmembrane region" description="Helical" evidence="5">
    <location>
        <begin position="77"/>
        <end position="100"/>
    </location>
</feature>
<evidence type="ECO:0000313" key="8">
    <source>
        <dbReference type="Proteomes" id="UP000184292"/>
    </source>
</evidence>
<feature type="transmembrane region" description="Helical" evidence="5">
    <location>
        <begin position="112"/>
        <end position="132"/>
    </location>
</feature>
<evidence type="ECO:0000256" key="1">
    <source>
        <dbReference type="ARBA" id="ARBA00004141"/>
    </source>
</evidence>
<reference evidence="7 8" key="1">
    <citation type="submission" date="2016-11" db="EMBL/GenBank/DDBJ databases">
        <authorList>
            <person name="Jaros S."/>
            <person name="Januszkiewicz K."/>
            <person name="Wedrychowicz H."/>
        </authorList>
    </citation>
    <scope>NUCLEOTIDE SEQUENCE [LARGE SCALE GENOMIC DNA]</scope>
    <source>
        <strain evidence="7 8">DSM 100565</strain>
    </source>
</reference>
<gene>
    <name evidence="7" type="ORF">SAMN05444417_0063</name>
</gene>
<feature type="domain" description="Sodium/calcium exchanger membrane region" evidence="6">
    <location>
        <begin position="14"/>
        <end position="144"/>
    </location>
</feature>
<dbReference type="InterPro" id="IPR044880">
    <property type="entry name" value="NCX_ion-bd_dom_sf"/>
</dbReference>
<feature type="transmembrane region" description="Helical" evidence="5">
    <location>
        <begin position="138"/>
        <end position="157"/>
    </location>
</feature>
<evidence type="ECO:0000256" key="4">
    <source>
        <dbReference type="ARBA" id="ARBA00023136"/>
    </source>
</evidence>
<keyword evidence="2 5" id="KW-0812">Transmembrane</keyword>
<protein>
    <submittedName>
        <fullName evidence="7">Cation:H+ antiporter</fullName>
    </submittedName>
</protein>
<feature type="transmembrane region" description="Helical" evidence="5">
    <location>
        <begin position="322"/>
        <end position="343"/>
    </location>
</feature>
<dbReference type="RefSeq" id="WP_073325532.1">
    <property type="nucleotide sequence ID" value="NZ_FQYO01000001.1"/>
</dbReference>
<keyword evidence="8" id="KW-1185">Reference proteome</keyword>
<dbReference type="OrthoDB" id="153124at2"/>
<dbReference type="Gene3D" id="1.20.1420.30">
    <property type="entry name" value="NCX, central ion-binding region"/>
    <property type="match status" value="1"/>
</dbReference>
<feature type="transmembrane region" description="Helical" evidence="5">
    <location>
        <begin position="255"/>
        <end position="280"/>
    </location>
</feature>
<feature type="transmembrane region" description="Helical" evidence="5">
    <location>
        <begin position="292"/>
        <end position="310"/>
    </location>
</feature>
<evidence type="ECO:0000256" key="3">
    <source>
        <dbReference type="ARBA" id="ARBA00022989"/>
    </source>
</evidence>
<evidence type="ECO:0000256" key="2">
    <source>
        <dbReference type="ARBA" id="ARBA00022692"/>
    </source>
</evidence>
<comment type="subcellular location">
    <subcellularLocation>
        <location evidence="1">Membrane</location>
        <topology evidence="1">Multi-pass membrane protein</topology>
    </subcellularLocation>
</comment>
<feature type="transmembrane region" description="Helical" evidence="5">
    <location>
        <begin position="12"/>
        <end position="35"/>
    </location>
</feature>
<feature type="transmembrane region" description="Helical" evidence="5">
    <location>
        <begin position="224"/>
        <end position="243"/>
    </location>
</feature>
<proteinExistence type="predicted"/>
<evidence type="ECO:0000259" key="6">
    <source>
        <dbReference type="Pfam" id="PF01699"/>
    </source>
</evidence>
<evidence type="ECO:0000256" key="5">
    <source>
        <dbReference type="SAM" id="Phobius"/>
    </source>
</evidence>
<evidence type="ECO:0000313" key="7">
    <source>
        <dbReference type="EMBL" id="SHI29217.1"/>
    </source>
</evidence>
<dbReference type="Proteomes" id="UP000184292">
    <property type="component" value="Unassembled WGS sequence"/>
</dbReference>
<sequence length="344" mass="35246">MSGLFEGLPLALNIAIFLVAAVFVWGAGTRLSAYADAIARRTGIGEATLGVLLLGGATSLPEIAVAGSAAITGNAALAANNLLGGFTMQVAILAVADAVHRRGALTTAVPDPVVLLQGALGVVLMCLIIAGIASGDIAFLGAGVWTWIVFVTFLYSLRLVTQAQGSLDWKVVGQPPGEQVGETEALSLSDRALWLRTAAVAGVILVAGVALSSTGEALAEQTGLGASFFGAVFVAIATSLPEVSTVLAAMKRGRYVMAVSDIFGTNLFDIALIFVLDLFYAGPPILSELDSFSILAATLGTLVTALYLVGLIERRDPTVAKIGLDSVIVAVVYLGGLGVLYTLR</sequence>
<dbReference type="Pfam" id="PF01699">
    <property type="entry name" value="Na_Ca_ex"/>
    <property type="match status" value="2"/>
</dbReference>
<dbReference type="InterPro" id="IPR004837">
    <property type="entry name" value="NaCa_Exmemb"/>
</dbReference>
<dbReference type="GO" id="GO:0016020">
    <property type="term" value="C:membrane"/>
    <property type="evidence" value="ECO:0007669"/>
    <property type="project" value="UniProtKB-SubCell"/>
</dbReference>
<dbReference type="STRING" id="1447782.SAMN05444417_0063"/>
<keyword evidence="4 5" id="KW-0472">Membrane</keyword>